<evidence type="ECO:0000256" key="12">
    <source>
        <dbReference type="ARBA" id="ARBA00032478"/>
    </source>
</evidence>
<keyword evidence="5" id="KW-0963">Cytoplasm</keyword>
<dbReference type="Proteomes" id="UP000054845">
    <property type="component" value="Unassembled WGS sequence"/>
</dbReference>
<feature type="compositionally biased region" description="Basic and acidic residues" evidence="13">
    <location>
        <begin position="492"/>
        <end position="507"/>
    </location>
</feature>
<evidence type="ECO:0000256" key="13">
    <source>
        <dbReference type="SAM" id="MobiDB-lite"/>
    </source>
</evidence>
<evidence type="ECO:0000256" key="11">
    <source>
        <dbReference type="ARBA" id="ARBA00023134"/>
    </source>
</evidence>
<feature type="compositionally biased region" description="Basic and acidic residues" evidence="13">
    <location>
        <begin position="126"/>
        <end position="142"/>
    </location>
</feature>
<dbReference type="PANTHER" id="PTHR43381:SF4">
    <property type="entry name" value="EUKARYOTIC TRANSLATION INITIATION FACTOR 5B"/>
    <property type="match status" value="1"/>
</dbReference>
<dbReference type="SUPFAM" id="SSF52540">
    <property type="entry name" value="P-loop containing nucleoside triphosphate hydrolases"/>
    <property type="match status" value="1"/>
</dbReference>
<evidence type="ECO:0000256" key="2">
    <source>
        <dbReference type="ARBA" id="ARBA00007733"/>
    </source>
</evidence>
<dbReference type="PANTHER" id="PTHR43381">
    <property type="entry name" value="TRANSLATION INITIATION FACTOR IF-2-RELATED"/>
    <property type="match status" value="1"/>
</dbReference>
<dbReference type="Gene3D" id="3.40.50.10050">
    <property type="entry name" value="Translation initiation factor IF- 2, domain 3"/>
    <property type="match status" value="1"/>
</dbReference>
<keyword evidence="6 15" id="KW-0396">Initiation factor</keyword>
<feature type="compositionally biased region" description="Basic residues" evidence="13">
    <location>
        <begin position="94"/>
        <end position="104"/>
    </location>
</feature>
<dbReference type="CDD" id="cd03703">
    <property type="entry name" value="aeIF5B_II"/>
    <property type="match status" value="1"/>
</dbReference>
<dbReference type="FunFam" id="2.40.30.10:FF:000013">
    <property type="entry name" value="eukaryotic translation initiation factor 5B"/>
    <property type="match status" value="1"/>
</dbReference>
<keyword evidence="16" id="KW-1185">Reference proteome</keyword>
<feature type="domain" description="Tr-type G" evidence="14">
    <location>
        <begin position="638"/>
        <end position="856"/>
    </location>
</feature>
<keyword evidence="11" id="KW-0342">GTP-binding</keyword>
<feature type="compositionally biased region" description="Acidic residues" evidence="13">
    <location>
        <begin position="481"/>
        <end position="491"/>
    </location>
</feature>
<dbReference type="GO" id="GO:0005525">
    <property type="term" value="F:GTP binding"/>
    <property type="evidence" value="ECO:0007669"/>
    <property type="project" value="UniProtKB-KW"/>
</dbReference>
<evidence type="ECO:0000256" key="6">
    <source>
        <dbReference type="ARBA" id="ARBA00022540"/>
    </source>
</evidence>
<dbReference type="InterPro" id="IPR027417">
    <property type="entry name" value="P-loop_NTPase"/>
</dbReference>
<dbReference type="OrthoDB" id="4928at2759"/>
<evidence type="ECO:0000313" key="15">
    <source>
        <dbReference type="EMBL" id="CEH17907.1"/>
    </source>
</evidence>
<feature type="compositionally biased region" description="Basic and acidic residues" evidence="13">
    <location>
        <begin position="560"/>
        <end position="578"/>
    </location>
</feature>
<dbReference type="GO" id="GO:0003924">
    <property type="term" value="F:GTPase activity"/>
    <property type="evidence" value="ECO:0007669"/>
    <property type="project" value="InterPro"/>
</dbReference>
<keyword evidence="9" id="KW-0378">Hydrolase</keyword>
<evidence type="ECO:0000256" key="4">
    <source>
        <dbReference type="ARBA" id="ARBA00013824"/>
    </source>
</evidence>
<organism evidence="15 16">
    <name type="scientific">Ceraceosorus bombacis</name>
    <dbReference type="NCBI Taxonomy" id="401625"/>
    <lineage>
        <taxon>Eukaryota</taxon>
        <taxon>Fungi</taxon>
        <taxon>Dikarya</taxon>
        <taxon>Basidiomycota</taxon>
        <taxon>Ustilaginomycotina</taxon>
        <taxon>Exobasidiomycetes</taxon>
        <taxon>Ceraceosorales</taxon>
        <taxon>Ceraceosoraceae</taxon>
        <taxon>Ceraceosorus</taxon>
    </lineage>
</organism>
<evidence type="ECO:0000256" key="8">
    <source>
        <dbReference type="ARBA" id="ARBA00022741"/>
    </source>
</evidence>
<feature type="region of interest" description="Disordered" evidence="13">
    <location>
        <begin position="1"/>
        <end position="633"/>
    </location>
</feature>
<dbReference type="InterPro" id="IPR015760">
    <property type="entry name" value="TIF_IF2"/>
</dbReference>
<dbReference type="GO" id="GO:0046872">
    <property type="term" value="F:metal ion binding"/>
    <property type="evidence" value="ECO:0007669"/>
    <property type="project" value="UniProtKB-KW"/>
</dbReference>
<feature type="compositionally biased region" description="Acidic residues" evidence="13">
    <location>
        <begin position="225"/>
        <end position="239"/>
    </location>
</feature>
<dbReference type="EMBL" id="CCYA01000265">
    <property type="protein sequence ID" value="CEH17907.1"/>
    <property type="molecule type" value="Genomic_DNA"/>
</dbReference>
<feature type="compositionally biased region" description="Low complexity" evidence="13">
    <location>
        <begin position="527"/>
        <end position="559"/>
    </location>
</feature>
<feature type="compositionally biased region" description="Acidic residues" evidence="13">
    <location>
        <begin position="108"/>
        <end position="117"/>
    </location>
</feature>
<dbReference type="PRINTS" id="PR00315">
    <property type="entry name" value="ELONGATNFCT"/>
</dbReference>
<proteinExistence type="inferred from homology"/>
<evidence type="ECO:0000256" key="1">
    <source>
        <dbReference type="ARBA" id="ARBA00004496"/>
    </source>
</evidence>
<feature type="compositionally biased region" description="Low complexity" evidence="13">
    <location>
        <begin position="416"/>
        <end position="439"/>
    </location>
</feature>
<feature type="compositionally biased region" description="Basic and acidic residues" evidence="13">
    <location>
        <begin position="378"/>
        <end position="388"/>
    </location>
</feature>
<evidence type="ECO:0000259" key="14">
    <source>
        <dbReference type="PROSITE" id="PS51722"/>
    </source>
</evidence>
<dbReference type="STRING" id="401625.A0A0P1BPK7"/>
<dbReference type="FunFam" id="3.40.50.300:FF:000112">
    <property type="entry name" value="Eukaryotic translation initiation factor 5B"/>
    <property type="match status" value="1"/>
</dbReference>
<sequence>MGKKKGGKKGGGGGDDDFFADGPPADISGDEAPAPQRKNAFAAMTIDDGPEEVEEEEPRPSTNGNAKIGEDDEDDYGGGLMAQVKKSAANAKKGGGKKDKKSKKKQQDDDDIWDQLGEDVSGNAVKDNKGDADAMDVDKAPEAGDAADEFPDTTKSKKGTKGGAAAKEDDEGKDSGTATPAGAEEEQPGRILSKKEKEKLKKEREKAKKKAEAAAKQSNQPESKVDDDEAAVDPAEEPEAVSSASKNKKKKKGGDKGAVTEQVPAATPTTQTAAQGKKKPSAALAALQARVAAQKKAEEEARAAEEAARKAEEEAERLEKEEAERKEAERLAKKERERLKKEQLKKEGKFLTPKQKAEKAAAEARMQAMIKSGQIKVDGLEDREKDDAASAETSQQQRKSKAVDSRKKKKGPSGPPNKLAPTQQAQPSPAEQEQQATRAPEPEPEPVKAAEPEPPATEAATSPAEDVKDDWDANSDVKDDWDAESEDEQEKEAEAKAELSKAGEKSKGVIKPSPATKANGSAKGGPAVAERSAAEGARAAAQAARAAASKTAASALAAKKAADRENKGKDDADIAKSSDEDDSDEDDDSDDSDDDSDDSSDDGLTAVQRQAAQKKAEQEQRRDARKAQALAEQSRDNLRSPICCVLGHVDTGKTKLLDKIRQTNVQGGEAGGITQQIGATYFPVDVLKEKIRPIDPDDTQVFKTPGLLVIDTPGHESFTNLRTRGSSLCNIAVLVVDIMHGLEQQTLESMRLLKDKRTPFIVALNKVDRLYGWNATPNNGFQDSLSKQNKATQNEFDTRLKATMVAFAEQGFNAVPYYENKNFSKNVSLVPTSAHTGEGIPDMLRLLVQLTQERMAASLMYLSELACTVLEVKIIEGLGTTIDVILSNGVLREGDKIVLCGLGGPIVTYVRALLTPEPLKEMRVKGAYVHHKEVKAALGVKISGPGLEKAISGSRLLVCGEDDDEEELKDDVMADLQDLQKWISTSGKGVCVQASTLGSLEALLEFLKTQNIPVSGIEIGPVFKGSVRRASIMLDKGHTEYAALLCFDVEVHKEAEALAAEIGVRVFSRMTIYNLVDDYKVFADQVVVDRQKAAAGTAVWPCKLKILAAFAKREPIILGCEILDGDLRVGTPLCVVKTHADTKKKEVVTLGRVTSLEINKKPKDHVTRKEQGAGVAVRIEAGLNDQSKIFGRHFDEKDEVYSLISRNSIDALKDHFWEQVSTDQKKLIKNLKALLGIP</sequence>
<dbReference type="InterPro" id="IPR005225">
    <property type="entry name" value="Small_GTP-bd"/>
</dbReference>
<dbReference type="Gene3D" id="3.40.50.300">
    <property type="entry name" value="P-loop containing nucleotide triphosphate hydrolases"/>
    <property type="match status" value="1"/>
</dbReference>
<comment type="subcellular location">
    <subcellularLocation>
        <location evidence="1">Cytoplasm</location>
    </subcellularLocation>
</comment>
<feature type="compositionally biased region" description="Acidic residues" evidence="13">
    <location>
        <begin position="48"/>
        <end position="57"/>
    </location>
</feature>
<dbReference type="SUPFAM" id="SSF52156">
    <property type="entry name" value="Initiation factor IF2/eIF5b, domain 3"/>
    <property type="match status" value="1"/>
</dbReference>
<feature type="compositionally biased region" description="Acidic residues" evidence="13">
    <location>
        <begin position="579"/>
        <end position="601"/>
    </location>
</feature>
<comment type="similarity">
    <text evidence="2">Belongs to the TRAFAC class translation factor GTPase superfamily. Classic translation factor GTPase family. IF-2 subfamily.</text>
</comment>
<dbReference type="FunFam" id="3.40.50.10050:FF:000002">
    <property type="entry name" value="Eukaryotic translation initiation factor 5B"/>
    <property type="match status" value="1"/>
</dbReference>
<dbReference type="GO" id="GO:0003743">
    <property type="term" value="F:translation initiation factor activity"/>
    <property type="evidence" value="ECO:0007669"/>
    <property type="project" value="UniProtKB-KW"/>
</dbReference>
<dbReference type="SUPFAM" id="SSF50447">
    <property type="entry name" value="Translation proteins"/>
    <property type="match status" value="1"/>
</dbReference>
<dbReference type="PROSITE" id="PS51722">
    <property type="entry name" value="G_TR_2"/>
    <property type="match status" value="1"/>
</dbReference>
<evidence type="ECO:0000256" key="9">
    <source>
        <dbReference type="ARBA" id="ARBA00022801"/>
    </source>
</evidence>
<protein>
    <recommendedName>
        <fullName evidence="4">Eukaryotic translation initiation factor 5B</fullName>
        <ecNumber evidence="3">3.6.5.3</ecNumber>
    </recommendedName>
    <alternativeName>
        <fullName evidence="12">Translation initiation factor IF-2</fullName>
    </alternativeName>
</protein>
<accession>A0A0P1BPK7</accession>
<reference evidence="15 16" key="1">
    <citation type="submission" date="2014-09" db="EMBL/GenBank/DDBJ databases">
        <authorList>
            <person name="Magalhaes I.L.F."/>
            <person name="Oliveira U."/>
            <person name="Santos F.R."/>
            <person name="Vidigal T.H.D.A."/>
            <person name="Brescovit A.D."/>
            <person name="Santos A.J."/>
        </authorList>
    </citation>
    <scope>NUCLEOTIDE SEQUENCE [LARGE SCALE GENOMIC DNA]</scope>
</reference>
<name>A0A0P1BPK7_9BASI</name>
<dbReference type="InterPro" id="IPR009000">
    <property type="entry name" value="Transl_B-barrel_sf"/>
</dbReference>
<evidence type="ECO:0000313" key="16">
    <source>
        <dbReference type="Proteomes" id="UP000054845"/>
    </source>
</evidence>
<dbReference type="InterPro" id="IPR000795">
    <property type="entry name" value="T_Tr_GTP-bd_dom"/>
</dbReference>
<keyword evidence="10" id="KW-0648">Protein biosynthesis</keyword>
<feature type="compositionally biased region" description="Basic and acidic residues" evidence="13">
    <location>
        <begin position="295"/>
        <end position="362"/>
    </location>
</feature>
<dbReference type="Pfam" id="PF11987">
    <property type="entry name" value="IF-2"/>
    <property type="match status" value="1"/>
</dbReference>
<evidence type="ECO:0000256" key="5">
    <source>
        <dbReference type="ARBA" id="ARBA00022490"/>
    </source>
</evidence>
<feature type="compositionally biased region" description="Basic and acidic residues" evidence="13">
    <location>
        <begin position="614"/>
        <end position="626"/>
    </location>
</feature>
<dbReference type="CDD" id="cd01887">
    <property type="entry name" value="IF2_eIF5B"/>
    <property type="match status" value="1"/>
</dbReference>
<dbReference type="InterPro" id="IPR036925">
    <property type="entry name" value="TIF_IF2_dom3_sf"/>
</dbReference>
<evidence type="ECO:0000256" key="7">
    <source>
        <dbReference type="ARBA" id="ARBA00022723"/>
    </source>
</evidence>
<evidence type="ECO:0000256" key="10">
    <source>
        <dbReference type="ARBA" id="ARBA00022917"/>
    </source>
</evidence>
<evidence type="ECO:0000256" key="3">
    <source>
        <dbReference type="ARBA" id="ARBA00011986"/>
    </source>
</evidence>
<dbReference type="Pfam" id="PF00009">
    <property type="entry name" value="GTP_EFTU"/>
    <property type="match status" value="1"/>
</dbReference>
<dbReference type="AlphaFoldDB" id="A0A0P1BPK7"/>
<feature type="compositionally biased region" description="Low complexity" evidence="13">
    <location>
        <begin position="257"/>
        <end position="294"/>
    </location>
</feature>
<dbReference type="EC" id="3.6.5.3" evidence="3"/>
<keyword evidence="8" id="KW-0547">Nucleotide-binding</keyword>
<dbReference type="GO" id="GO:0005739">
    <property type="term" value="C:mitochondrion"/>
    <property type="evidence" value="ECO:0007669"/>
    <property type="project" value="TreeGrafter"/>
</dbReference>
<dbReference type="Gene3D" id="2.40.30.10">
    <property type="entry name" value="Translation factors"/>
    <property type="match status" value="2"/>
</dbReference>
<keyword evidence="7" id="KW-0479">Metal-binding</keyword>
<dbReference type="NCBIfam" id="NF003078">
    <property type="entry name" value="PRK04004.1"/>
    <property type="match status" value="1"/>
</dbReference>
<feature type="compositionally biased region" description="Basic and acidic residues" evidence="13">
    <location>
        <begin position="193"/>
        <end position="213"/>
    </location>
</feature>
<dbReference type="InterPro" id="IPR023115">
    <property type="entry name" value="TIF_IF2_dom3"/>
</dbReference>
<dbReference type="NCBIfam" id="TIGR00231">
    <property type="entry name" value="small_GTP"/>
    <property type="match status" value="1"/>
</dbReference>